<sequence length="36" mass="4177">MVFGQLLDLVDFWRIETGRAEPARVWFIDDVIPTGL</sequence>
<reference evidence="1 2" key="1">
    <citation type="submission" date="2018-12" db="EMBL/GenBank/DDBJ databases">
        <authorList>
            <consortium name="Pathogen Informatics"/>
        </authorList>
    </citation>
    <scope>NUCLEOTIDE SEQUENCE [LARGE SCALE GENOMIC DNA]</scope>
    <source>
        <strain evidence="1 2">NCTC12967</strain>
    </source>
</reference>
<dbReference type="Proteomes" id="UP000273044">
    <property type="component" value="Chromosome"/>
</dbReference>
<dbReference type="AlphaFoldDB" id="A0A448MYL4"/>
<dbReference type="EMBL" id="LR134406">
    <property type="protein sequence ID" value="VEH70257.1"/>
    <property type="molecule type" value="Genomic_DNA"/>
</dbReference>
<keyword evidence="2" id="KW-1185">Reference proteome</keyword>
<evidence type="ECO:0000313" key="2">
    <source>
        <dbReference type="Proteomes" id="UP000273044"/>
    </source>
</evidence>
<evidence type="ECO:0000313" key="1">
    <source>
        <dbReference type="EMBL" id="VEH70257.1"/>
    </source>
</evidence>
<proteinExistence type="predicted"/>
<organism evidence="1 2">
    <name type="scientific">Arachnia propionica</name>
    <dbReference type="NCBI Taxonomy" id="1750"/>
    <lineage>
        <taxon>Bacteria</taxon>
        <taxon>Bacillati</taxon>
        <taxon>Actinomycetota</taxon>
        <taxon>Actinomycetes</taxon>
        <taxon>Propionibacteriales</taxon>
        <taxon>Propionibacteriaceae</taxon>
        <taxon>Arachnia</taxon>
    </lineage>
</organism>
<name>A0A448MYL4_9ACTN</name>
<protein>
    <submittedName>
        <fullName evidence="1">Uncharacterized protein</fullName>
    </submittedName>
</protein>
<accession>A0A448MYL4</accession>
<gene>
    <name evidence="1" type="ORF">NCTC12967_01552</name>
</gene>